<dbReference type="InParanoid" id="E4XZK4"/>
<dbReference type="Proteomes" id="UP000001307">
    <property type="component" value="Unassembled WGS sequence"/>
</dbReference>
<dbReference type="OrthoDB" id="10358491at2759"/>
<reference evidence="3" key="1">
    <citation type="journal article" date="2010" name="Science">
        <title>Plasticity of animal genome architecture unmasked by rapid evolution of a pelagic tunicate.</title>
        <authorList>
            <person name="Denoeud F."/>
            <person name="Henriet S."/>
            <person name="Mungpakdee S."/>
            <person name="Aury J.M."/>
            <person name="Da Silva C."/>
            <person name="Brinkmann H."/>
            <person name="Mikhaleva J."/>
            <person name="Olsen L.C."/>
            <person name="Jubin C."/>
            <person name="Canestro C."/>
            <person name="Bouquet J.M."/>
            <person name="Danks G."/>
            <person name="Poulain J."/>
            <person name="Campsteijn C."/>
            <person name="Adamski M."/>
            <person name="Cross I."/>
            <person name="Yadetie F."/>
            <person name="Muffato M."/>
            <person name="Louis A."/>
            <person name="Butcher S."/>
            <person name="Tsagkogeorga G."/>
            <person name="Konrad A."/>
            <person name="Singh S."/>
            <person name="Jensen M.F."/>
            <person name="Cong E.H."/>
            <person name="Eikeseth-Otteraa H."/>
            <person name="Noel B."/>
            <person name="Anthouard V."/>
            <person name="Porcel B.M."/>
            <person name="Kachouri-Lafond R."/>
            <person name="Nishino A."/>
            <person name="Ugolini M."/>
            <person name="Chourrout P."/>
            <person name="Nishida H."/>
            <person name="Aasland R."/>
            <person name="Huzurbazar S."/>
            <person name="Westhof E."/>
            <person name="Delsuc F."/>
            <person name="Lehrach H."/>
            <person name="Reinhardt R."/>
            <person name="Weissenbach J."/>
            <person name="Roy S.W."/>
            <person name="Artiguenave F."/>
            <person name="Postlethwait J.H."/>
            <person name="Manak J.R."/>
            <person name="Thompson E.M."/>
            <person name="Jaillon O."/>
            <person name="Du Pasquier L."/>
            <person name="Boudinot P."/>
            <person name="Liberles D.A."/>
            <person name="Volff J.N."/>
            <person name="Philippe H."/>
            <person name="Lenhard B."/>
            <person name="Roest Crollius H."/>
            <person name="Wincker P."/>
            <person name="Chourrout D."/>
        </authorList>
    </citation>
    <scope>NUCLEOTIDE SEQUENCE [LARGE SCALE GENOMIC DNA]</scope>
</reference>
<dbReference type="PANTHER" id="PTHR20991">
    <property type="entry name" value="PARATHYROID HORMONE-RESPONSIVE B1 GENE"/>
    <property type="match status" value="1"/>
</dbReference>
<gene>
    <name evidence="3" type="ORF">GSOID_T00010170001</name>
</gene>
<sequence>MTLSGKLLVSRGERVLYTVQISSVNMPSPLVFIESLEKIVVQGESMTLCCYDQNQLAMTSDELGRKVAPSPEWIYSGIEVIQDAVTIDTKNLSLIFALGSSKVAVINAADGSLVRSVKKEGVRLTAMNIYETRKGLVQIYSTEERQLMIYLDTRKVWSACVNCDVIAISRSESGLLTFLTKTWTVRTMIIGSQIKIGKSKTSKNRMTREEIDLEIMKVEKRLDGSETAESSHEPPIARIEIIPSSGQRTGEIELSFQISLPGNIHSISVDLVPVDPNMGAVELYMDSLEDQTFLEDTIQVYHGKLTLSFAPYLSPGIIATVSYIHVGTDMSSTVSKLCPLPLEIICTKNSLTEVSPGFSEVTLFVDKPHYLTYLEKNQTGSLSFTADSFCKISLNNSTVHIIGDSVSTLIVLNSLIEQNLSPKFLKQIHISDSLLNERLSELIENINNLCNKRKKYIENLGQNIKFLTSIQRTIMIKAKSTVEEINIPKLVELCRKTSHEISKHRSDIQNLERKLENFRTRFFADVQLAVLTRLVNDGADSRVICELGDFFCTSGNANDMLLQIESDLNSLSVIVGLKSSESYQGDPAKILKKTSQIISNVKADTAHSLLKRA</sequence>
<evidence type="ECO:0000313" key="4">
    <source>
        <dbReference type="Proteomes" id="UP000001307"/>
    </source>
</evidence>
<dbReference type="PANTHER" id="PTHR20991:SF0">
    <property type="entry name" value="PROTEIN PTHB1"/>
    <property type="match status" value="1"/>
</dbReference>
<dbReference type="GO" id="GO:0034464">
    <property type="term" value="C:BBSome"/>
    <property type="evidence" value="ECO:0007669"/>
    <property type="project" value="InterPro"/>
</dbReference>
<accession>E4XZK4</accession>
<dbReference type="Pfam" id="PF14727">
    <property type="entry name" value="PHTB1_N"/>
    <property type="match status" value="1"/>
</dbReference>
<evidence type="ECO:0000259" key="2">
    <source>
        <dbReference type="Pfam" id="PF14727"/>
    </source>
</evidence>
<organism evidence="3">
    <name type="scientific">Oikopleura dioica</name>
    <name type="common">Tunicate</name>
    <dbReference type="NCBI Taxonomy" id="34765"/>
    <lineage>
        <taxon>Eukaryota</taxon>
        <taxon>Metazoa</taxon>
        <taxon>Chordata</taxon>
        <taxon>Tunicata</taxon>
        <taxon>Appendicularia</taxon>
        <taxon>Copelata</taxon>
        <taxon>Oikopleuridae</taxon>
        <taxon>Oikopleura</taxon>
    </lineage>
</organism>
<dbReference type="EMBL" id="FN653413">
    <property type="protein sequence ID" value="CBY15066.1"/>
    <property type="molecule type" value="Genomic_DNA"/>
</dbReference>
<proteinExistence type="predicted"/>
<feature type="coiled-coil region" evidence="1">
    <location>
        <begin position="494"/>
        <end position="521"/>
    </location>
</feature>
<name>E4XZK4_OIKDI</name>
<dbReference type="InterPro" id="IPR026511">
    <property type="entry name" value="PTHB1"/>
</dbReference>
<protein>
    <recommendedName>
        <fullName evidence="2">PTHB1 N-terminal domain-containing protein</fullName>
    </recommendedName>
</protein>
<dbReference type="GO" id="GO:0060271">
    <property type="term" value="P:cilium assembly"/>
    <property type="evidence" value="ECO:0007669"/>
    <property type="project" value="TreeGrafter"/>
</dbReference>
<feature type="domain" description="PTHB1 N-terminal" evidence="2">
    <location>
        <begin position="2"/>
        <end position="182"/>
    </location>
</feature>
<dbReference type="InterPro" id="IPR028073">
    <property type="entry name" value="PHTB1_N_dom"/>
</dbReference>
<evidence type="ECO:0000256" key="1">
    <source>
        <dbReference type="SAM" id="Coils"/>
    </source>
</evidence>
<dbReference type="AlphaFoldDB" id="E4XZK4"/>
<dbReference type="GO" id="GO:0016020">
    <property type="term" value="C:membrane"/>
    <property type="evidence" value="ECO:0007669"/>
    <property type="project" value="TreeGrafter"/>
</dbReference>
<keyword evidence="1" id="KW-0175">Coiled coil</keyword>
<evidence type="ECO:0000313" key="3">
    <source>
        <dbReference type="EMBL" id="CBY15066.1"/>
    </source>
</evidence>
<keyword evidence="4" id="KW-1185">Reference proteome</keyword>